<proteinExistence type="predicted"/>
<evidence type="ECO:0000313" key="2">
    <source>
        <dbReference type="Proteomes" id="UP000652231"/>
    </source>
</evidence>
<protein>
    <recommendedName>
        <fullName evidence="3">HEAT repeat domain-containing protein</fullName>
    </recommendedName>
</protein>
<organism evidence="1 2">
    <name type="scientific">Planktosalinus lacus</name>
    <dbReference type="NCBI Taxonomy" id="1526573"/>
    <lineage>
        <taxon>Bacteria</taxon>
        <taxon>Pseudomonadati</taxon>
        <taxon>Bacteroidota</taxon>
        <taxon>Flavobacteriia</taxon>
        <taxon>Flavobacteriales</taxon>
        <taxon>Flavobacteriaceae</taxon>
        <taxon>Planktosalinus</taxon>
    </lineage>
</organism>
<sequence>MILLVLLAIALVYYRLRFGYLTYKKRQYLPKISDALTELTFSGYKGERLQTEVKNFKSRFPYHKKWFQKLVLSSIIDLSLNLKGDLIFQVREIYMVLGLHKNSLKLIKRPFWYTKCKGIYHFQALNFVHGQKYIKPYITSKNEVLRSNAFIAHLYLTTEPFDFLVDYPYSLSSVNEYKVIDVFYMKKEPIPKNIDSWLDAKNESIVILGLKVMVFYNYTGASEKIISLLNHERHRIREEVILSIRELFLIDAEEALQNRFDKEDKLLKIEILKSLAVIGSESSISFITKILIRKHLDKDIKMELLRCLKSIDISYYESRFLVDMEIDRMKLHINSAYL</sequence>
<name>A0A8J2V930_9FLAO</name>
<keyword evidence="2" id="KW-1185">Reference proteome</keyword>
<dbReference type="AlphaFoldDB" id="A0A8J2V930"/>
<comment type="caution">
    <text evidence="1">The sequence shown here is derived from an EMBL/GenBank/DDBJ whole genome shotgun (WGS) entry which is preliminary data.</text>
</comment>
<accession>A0A8J2V930</accession>
<reference evidence="1" key="2">
    <citation type="submission" date="2020-09" db="EMBL/GenBank/DDBJ databases">
        <authorList>
            <person name="Sun Q."/>
            <person name="Zhou Y."/>
        </authorList>
    </citation>
    <scope>NUCLEOTIDE SEQUENCE</scope>
    <source>
        <strain evidence="1">CGMCC 1.12924</strain>
    </source>
</reference>
<dbReference type="SUPFAM" id="SSF48371">
    <property type="entry name" value="ARM repeat"/>
    <property type="match status" value="1"/>
</dbReference>
<dbReference type="InterPro" id="IPR016024">
    <property type="entry name" value="ARM-type_fold"/>
</dbReference>
<dbReference type="Proteomes" id="UP000652231">
    <property type="component" value="Unassembled WGS sequence"/>
</dbReference>
<dbReference type="EMBL" id="BMGK01000003">
    <property type="protein sequence ID" value="GGD87236.1"/>
    <property type="molecule type" value="Genomic_DNA"/>
</dbReference>
<evidence type="ECO:0000313" key="1">
    <source>
        <dbReference type="EMBL" id="GGD87236.1"/>
    </source>
</evidence>
<gene>
    <name evidence="1" type="ORF">GCM10011312_09130</name>
</gene>
<reference evidence="1" key="1">
    <citation type="journal article" date="2014" name="Int. J. Syst. Evol. Microbiol.">
        <title>Complete genome sequence of Corynebacterium casei LMG S-19264T (=DSM 44701T), isolated from a smear-ripened cheese.</title>
        <authorList>
            <consortium name="US DOE Joint Genome Institute (JGI-PGF)"/>
            <person name="Walter F."/>
            <person name="Albersmeier A."/>
            <person name="Kalinowski J."/>
            <person name="Ruckert C."/>
        </authorList>
    </citation>
    <scope>NUCLEOTIDE SEQUENCE</scope>
    <source>
        <strain evidence="1">CGMCC 1.12924</strain>
    </source>
</reference>
<evidence type="ECO:0008006" key="3">
    <source>
        <dbReference type="Google" id="ProtNLM"/>
    </source>
</evidence>